<dbReference type="SUPFAM" id="SSF55785">
    <property type="entry name" value="PYP-like sensor domain (PAS domain)"/>
    <property type="match status" value="3"/>
</dbReference>
<dbReference type="InterPro" id="IPR029787">
    <property type="entry name" value="Nucleotide_cyclase"/>
</dbReference>
<dbReference type="NCBIfam" id="TIGR00254">
    <property type="entry name" value="GGDEF"/>
    <property type="match status" value="1"/>
</dbReference>
<dbReference type="FunFam" id="3.30.70.270:FF:000001">
    <property type="entry name" value="Diguanylate cyclase domain protein"/>
    <property type="match status" value="1"/>
</dbReference>
<dbReference type="PANTHER" id="PTHR44757:SF2">
    <property type="entry name" value="BIOFILM ARCHITECTURE MAINTENANCE PROTEIN MBAA"/>
    <property type="match status" value="1"/>
</dbReference>
<dbReference type="Gene3D" id="3.30.450.20">
    <property type="entry name" value="PAS domain"/>
    <property type="match status" value="4"/>
</dbReference>
<dbReference type="PROSITE" id="PS50113">
    <property type="entry name" value="PAC"/>
    <property type="match status" value="3"/>
</dbReference>
<evidence type="ECO:0000313" key="7">
    <source>
        <dbReference type="Proteomes" id="UP000197535"/>
    </source>
</evidence>
<dbReference type="InterPro" id="IPR000014">
    <property type="entry name" value="PAS"/>
</dbReference>
<feature type="domain" description="EAL" evidence="4">
    <location>
        <begin position="953"/>
        <end position="1206"/>
    </location>
</feature>
<evidence type="ECO:0000259" key="2">
    <source>
        <dbReference type="PROSITE" id="PS50112"/>
    </source>
</evidence>
<dbReference type="GO" id="GO:0071111">
    <property type="term" value="F:cyclic-guanylate-specific phosphodiesterase activity"/>
    <property type="evidence" value="ECO:0007669"/>
    <property type="project" value="UniProtKB-EC"/>
</dbReference>
<dbReference type="SMART" id="SM00086">
    <property type="entry name" value="PAC"/>
    <property type="match status" value="3"/>
</dbReference>
<dbReference type="Pfam" id="PF01590">
    <property type="entry name" value="GAF"/>
    <property type="match status" value="1"/>
</dbReference>
<dbReference type="InterPro" id="IPR001610">
    <property type="entry name" value="PAC"/>
</dbReference>
<feature type="domain" description="PAC" evidence="3">
    <location>
        <begin position="432"/>
        <end position="485"/>
    </location>
</feature>
<dbReference type="Gene3D" id="3.30.450.40">
    <property type="match status" value="2"/>
</dbReference>
<gene>
    <name evidence="6" type="ORF">AYR66_12605</name>
</gene>
<accession>A0A254TC47</accession>
<feature type="domain" description="PAS" evidence="2">
    <location>
        <begin position="358"/>
        <end position="428"/>
    </location>
</feature>
<dbReference type="SUPFAM" id="SSF141868">
    <property type="entry name" value="EAL domain-like"/>
    <property type="match status" value="1"/>
</dbReference>
<dbReference type="AlphaFoldDB" id="A0A254TC47"/>
<dbReference type="Proteomes" id="UP000197535">
    <property type="component" value="Unassembled WGS sequence"/>
</dbReference>
<dbReference type="InterPro" id="IPR035965">
    <property type="entry name" value="PAS-like_dom_sf"/>
</dbReference>
<feature type="domain" description="PAC" evidence="3">
    <location>
        <begin position="305"/>
        <end position="357"/>
    </location>
</feature>
<dbReference type="InterPro" id="IPR000160">
    <property type="entry name" value="GGDEF_dom"/>
</dbReference>
<dbReference type="CDD" id="cd00130">
    <property type="entry name" value="PAS"/>
    <property type="match status" value="3"/>
</dbReference>
<dbReference type="SMART" id="SM00267">
    <property type="entry name" value="GGDEF"/>
    <property type="match status" value="1"/>
</dbReference>
<dbReference type="InterPro" id="IPR052155">
    <property type="entry name" value="Biofilm_reg_signaling"/>
</dbReference>
<comment type="caution">
    <text evidence="6">The sequence shown here is derived from an EMBL/GenBank/DDBJ whole genome shotgun (WGS) entry which is preliminary data.</text>
</comment>
<protein>
    <recommendedName>
        <fullName evidence="8">Diguanylate cyclase</fullName>
    </recommendedName>
</protein>
<dbReference type="InterPro" id="IPR013655">
    <property type="entry name" value="PAS_fold_3"/>
</dbReference>
<dbReference type="CDD" id="cd01948">
    <property type="entry name" value="EAL"/>
    <property type="match status" value="1"/>
</dbReference>
<comment type="catalytic activity">
    <reaction evidence="1">
        <text>3',3'-c-di-GMP + H2O = 5'-phosphoguanylyl(3'-&gt;5')guanosine + H(+)</text>
        <dbReference type="Rhea" id="RHEA:24902"/>
        <dbReference type="ChEBI" id="CHEBI:15377"/>
        <dbReference type="ChEBI" id="CHEBI:15378"/>
        <dbReference type="ChEBI" id="CHEBI:58754"/>
        <dbReference type="ChEBI" id="CHEBI:58805"/>
        <dbReference type="EC" id="3.1.4.52"/>
    </reaction>
    <physiologicalReaction direction="left-to-right" evidence="1">
        <dbReference type="Rhea" id="RHEA:24903"/>
    </physiologicalReaction>
</comment>
<dbReference type="Pfam" id="PF13185">
    <property type="entry name" value="GAF_2"/>
    <property type="match status" value="1"/>
</dbReference>
<dbReference type="EMBL" id="LSTO01000001">
    <property type="protein sequence ID" value="OWW20211.1"/>
    <property type="molecule type" value="Genomic_DNA"/>
</dbReference>
<dbReference type="Pfam" id="PF08447">
    <property type="entry name" value="PAS_3"/>
    <property type="match status" value="2"/>
</dbReference>
<feature type="domain" description="GGDEF" evidence="5">
    <location>
        <begin position="811"/>
        <end position="944"/>
    </location>
</feature>
<organism evidence="6 7">
    <name type="scientific">Noviherbaspirillum denitrificans</name>
    <dbReference type="NCBI Taxonomy" id="1968433"/>
    <lineage>
        <taxon>Bacteria</taxon>
        <taxon>Pseudomonadati</taxon>
        <taxon>Pseudomonadota</taxon>
        <taxon>Betaproteobacteria</taxon>
        <taxon>Burkholderiales</taxon>
        <taxon>Oxalobacteraceae</taxon>
        <taxon>Noviherbaspirillum</taxon>
    </lineage>
</organism>
<dbReference type="CDD" id="cd01949">
    <property type="entry name" value="GGDEF"/>
    <property type="match status" value="1"/>
</dbReference>
<dbReference type="SMART" id="SM00065">
    <property type="entry name" value="GAF"/>
    <property type="match status" value="2"/>
</dbReference>
<dbReference type="PANTHER" id="PTHR44757">
    <property type="entry name" value="DIGUANYLATE CYCLASE DGCP"/>
    <property type="match status" value="1"/>
</dbReference>
<evidence type="ECO:0000259" key="5">
    <source>
        <dbReference type="PROSITE" id="PS50887"/>
    </source>
</evidence>
<dbReference type="GO" id="GO:0071732">
    <property type="term" value="P:cellular response to nitric oxide"/>
    <property type="evidence" value="ECO:0007669"/>
    <property type="project" value="UniProtKB-ARBA"/>
</dbReference>
<dbReference type="InterPro" id="IPR001633">
    <property type="entry name" value="EAL_dom"/>
</dbReference>
<dbReference type="SUPFAM" id="SSF55781">
    <property type="entry name" value="GAF domain-like"/>
    <property type="match status" value="2"/>
</dbReference>
<dbReference type="PROSITE" id="PS50883">
    <property type="entry name" value="EAL"/>
    <property type="match status" value="1"/>
</dbReference>
<feature type="domain" description="PAC" evidence="3">
    <location>
        <begin position="726"/>
        <end position="779"/>
    </location>
</feature>
<evidence type="ECO:0000259" key="3">
    <source>
        <dbReference type="PROSITE" id="PS50113"/>
    </source>
</evidence>
<dbReference type="InterPro" id="IPR029016">
    <property type="entry name" value="GAF-like_dom_sf"/>
</dbReference>
<dbReference type="SUPFAM" id="SSF55073">
    <property type="entry name" value="Nucleotide cyclase"/>
    <property type="match status" value="1"/>
</dbReference>
<dbReference type="PROSITE" id="PS50887">
    <property type="entry name" value="GGDEF"/>
    <property type="match status" value="1"/>
</dbReference>
<evidence type="ECO:0000313" key="6">
    <source>
        <dbReference type="EMBL" id="OWW20211.1"/>
    </source>
</evidence>
<name>A0A254TC47_9BURK</name>
<dbReference type="InterPro" id="IPR000700">
    <property type="entry name" value="PAS-assoc_C"/>
</dbReference>
<evidence type="ECO:0000259" key="4">
    <source>
        <dbReference type="PROSITE" id="PS50883"/>
    </source>
</evidence>
<dbReference type="Gene3D" id="3.20.20.450">
    <property type="entry name" value="EAL domain"/>
    <property type="match status" value="1"/>
</dbReference>
<dbReference type="FunFam" id="3.20.20.450:FF:000001">
    <property type="entry name" value="Cyclic di-GMP phosphodiesterase yahA"/>
    <property type="match status" value="1"/>
</dbReference>
<proteinExistence type="predicted"/>
<dbReference type="Pfam" id="PF00990">
    <property type="entry name" value="GGDEF"/>
    <property type="match status" value="1"/>
</dbReference>
<evidence type="ECO:0008006" key="8">
    <source>
        <dbReference type="Google" id="ProtNLM"/>
    </source>
</evidence>
<dbReference type="Gene3D" id="3.30.70.270">
    <property type="match status" value="1"/>
</dbReference>
<sequence length="1220" mass="136955">MRGESFFAEESLYAINRGDTTDDAYVTHSHSPLWGDSGRIEGVLAVIFEVTKTVRSRAAMQETSERHTALLAITQLLRTLRDPDEIMRAAARMVGNHLNVQRAGFTEITDRGLMHHTMTWSDGSLPAIEADLPDHALGHGMSLGAREGRTMAVSDVESDPLTLDSVFSSLGVRACIGVPIVRHGRWRGGFYVHSATTRQWTASEVACAEEVTALAWDAVERARAQTRLRESEARFRTALDIAQLGTFDWDLRTDVVIHSARTREIFGLNSSEGRHPDDYFARMLPEDVAHVRHILATLNGREPRMQIDFRIRPAGGDLRYVTCIGEGFCDPDGQCMRILGVVSDTSKSKLAEQALRENAEVFNVTFEQAGIGIAHVNPDGRFMMVNRKLCEMVGYSSDDLRAMTFIELAHPDDRAIGVEEFRKSIDRAVPSFTVEKRYQRKDGSIIWARINSTAILDEGSGAVKYNVAVIEDITERKQNEERQLFMLRLDACLRDVADPDEIPRAVCRLLGQRLEADYVYFAEFEDDEDHLVIRADYRKGQRQFYGYWRLHRFGDQVVRTLRAGRTVVINDILNDAQRAGVPATLFKEIDARAGVAVPMMRHGRLRSLIIVLCSDPHTWAEAAVHLIEETAARARDAVERGRAEQELRVSSERLSMAVAGTGDGVWDWYLKDGRVVVSPRMTTILGYPESAIPVNVEQWMDLVHPDDKDRLQQETAATLAESVSTFSCEYRMRCHDGSYKWLLSRGIVVARDARGDPVRMTGMITDISERKEADERIWRHANFDALTGLPNRRLFRDRLQREVVNAARDGTRIALMFIDLDRFKQVNDLLGHDAGDSLLKEAAQRISRCVRESDTVARLGGDEFTVILTTLGNLDHVEHLAQNLLDTLASPFKLNKESAYVSGSIGVAVFPDDGHSAEELIRKADQAMYAAKHAGKNQFSYFTRSMDELAHQRLRLSNELRTALPRGQLEVHYQPVVDLGSGKIVKAEALLRWQHPSMGTVEPSRFIPLAEESGMITDIGNWVFREAAQCSRRWSAGLDTPFQIAVNKSPLQFMSHFGESWLEYLERMQLPGAAISVEITESMLLHAAETVSDTLLRYRDAGIQVAIDDFGTGYSSMSYLKKFDIDYLKIDQSFVKEITTDPTNQTIAESIIVMAHKLGLKVIAEGIETKEQQELLTAAGCDYGQGYLFSQAVPAAEFERLLVQTHSTSSARDSARRQLQ</sequence>
<reference evidence="6 7" key="1">
    <citation type="submission" date="2016-02" db="EMBL/GenBank/DDBJ databases">
        <authorList>
            <person name="Wen L."/>
            <person name="He K."/>
            <person name="Yang H."/>
        </authorList>
    </citation>
    <scope>NUCLEOTIDE SEQUENCE [LARGE SCALE GENOMIC DNA]</scope>
    <source>
        <strain evidence="6 7">TSA40</strain>
    </source>
</reference>
<dbReference type="SMART" id="SM00052">
    <property type="entry name" value="EAL"/>
    <property type="match status" value="1"/>
</dbReference>
<dbReference type="SMART" id="SM00091">
    <property type="entry name" value="PAS"/>
    <property type="match status" value="3"/>
</dbReference>
<dbReference type="Pfam" id="PF13426">
    <property type="entry name" value="PAS_9"/>
    <property type="match status" value="1"/>
</dbReference>
<dbReference type="InterPro" id="IPR003018">
    <property type="entry name" value="GAF"/>
</dbReference>
<keyword evidence="7" id="KW-1185">Reference proteome</keyword>
<dbReference type="InterPro" id="IPR043128">
    <property type="entry name" value="Rev_trsase/Diguanyl_cyclase"/>
</dbReference>
<dbReference type="PROSITE" id="PS50112">
    <property type="entry name" value="PAS"/>
    <property type="match status" value="1"/>
</dbReference>
<dbReference type="InterPro" id="IPR035919">
    <property type="entry name" value="EAL_sf"/>
</dbReference>
<dbReference type="NCBIfam" id="TIGR00229">
    <property type="entry name" value="sensory_box"/>
    <property type="match status" value="3"/>
</dbReference>
<dbReference type="Pfam" id="PF00563">
    <property type="entry name" value="EAL"/>
    <property type="match status" value="1"/>
</dbReference>
<evidence type="ECO:0000256" key="1">
    <source>
        <dbReference type="ARBA" id="ARBA00051114"/>
    </source>
</evidence>